<reference evidence="14" key="1">
    <citation type="journal article" date="2020" name="mSystems">
        <title>Genome- and Community-Level Interaction Insights into Carbon Utilization and Element Cycling Functions of Hydrothermarchaeota in Hydrothermal Sediment.</title>
        <authorList>
            <person name="Zhou Z."/>
            <person name="Liu Y."/>
            <person name="Xu W."/>
            <person name="Pan J."/>
            <person name="Luo Z.H."/>
            <person name="Li M."/>
        </authorList>
    </citation>
    <scope>NUCLEOTIDE SEQUENCE [LARGE SCALE GENOMIC DNA]</scope>
    <source>
        <strain evidence="14">SpSt-1019</strain>
    </source>
</reference>
<keyword evidence="5 12" id="KW-0028">Amino-acid biosynthesis</keyword>
<evidence type="ECO:0000256" key="9">
    <source>
        <dbReference type="ARBA" id="ARBA00022777"/>
    </source>
</evidence>
<dbReference type="NCBIfam" id="TIGR00191">
    <property type="entry name" value="thrB"/>
    <property type="match status" value="1"/>
</dbReference>
<evidence type="ECO:0000256" key="10">
    <source>
        <dbReference type="ARBA" id="ARBA00022840"/>
    </source>
</evidence>
<dbReference type="Gene3D" id="3.30.70.890">
    <property type="entry name" value="GHMP kinase, C-terminal domain"/>
    <property type="match status" value="1"/>
</dbReference>
<dbReference type="InterPro" id="IPR000870">
    <property type="entry name" value="Homoserine_kinase"/>
</dbReference>
<protein>
    <recommendedName>
        <fullName evidence="4 12">Homoserine kinase</fullName>
        <shortName evidence="12">HK</shortName>
        <shortName evidence="12">HSK</shortName>
        <ecNumber evidence="3 12">2.7.1.39</ecNumber>
    </recommendedName>
</protein>
<dbReference type="GO" id="GO:0005524">
    <property type="term" value="F:ATP binding"/>
    <property type="evidence" value="ECO:0007669"/>
    <property type="project" value="UniProtKB-UniRule"/>
</dbReference>
<dbReference type="PIRSF" id="PIRSF000676">
    <property type="entry name" value="Homoser_kin"/>
    <property type="match status" value="1"/>
</dbReference>
<keyword evidence="12" id="KW-0963">Cytoplasm</keyword>
<dbReference type="EMBL" id="DRUY01000178">
    <property type="protein sequence ID" value="HHI65937.1"/>
    <property type="molecule type" value="Genomic_DNA"/>
</dbReference>
<dbReference type="GO" id="GO:0009088">
    <property type="term" value="P:threonine biosynthetic process"/>
    <property type="evidence" value="ECO:0007669"/>
    <property type="project" value="UniProtKB-UniRule"/>
</dbReference>
<dbReference type="InterPro" id="IPR006204">
    <property type="entry name" value="GHMP_kinase_N_dom"/>
</dbReference>
<evidence type="ECO:0000256" key="7">
    <source>
        <dbReference type="ARBA" id="ARBA00022697"/>
    </source>
</evidence>
<dbReference type="GO" id="GO:0005737">
    <property type="term" value="C:cytoplasm"/>
    <property type="evidence" value="ECO:0007669"/>
    <property type="project" value="UniProtKB-SubCell"/>
</dbReference>
<dbReference type="PROSITE" id="PS00627">
    <property type="entry name" value="GHMP_KINASES_ATP"/>
    <property type="match status" value="1"/>
</dbReference>
<dbReference type="HAMAP" id="MF_00384">
    <property type="entry name" value="Homoser_kinase"/>
    <property type="match status" value="1"/>
</dbReference>
<evidence type="ECO:0000256" key="8">
    <source>
        <dbReference type="ARBA" id="ARBA00022741"/>
    </source>
</evidence>
<evidence type="ECO:0000313" key="14">
    <source>
        <dbReference type="EMBL" id="HHI65937.1"/>
    </source>
</evidence>
<dbReference type="InterPro" id="IPR014721">
    <property type="entry name" value="Ribsml_uS5_D2-typ_fold_subgr"/>
</dbReference>
<comment type="catalytic activity">
    <reaction evidence="11 12">
        <text>L-homoserine + ATP = O-phospho-L-homoserine + ADP + H(+)</text>
        <dbReference type="Rhea" id="RHEA:13985"/>
        <dbReference type="ChEBI" id="CHEBI:15378"/>
        <dbReference type="ChEBI" id="CHEBI:30616"/>
        <dbReference type="ChEBI" id="CHEBI:57476"/>
        <dbReference type="ChEBI" id="CHEBI:57590"/>
        <dbReference type="ChEBI" id="CHEBI:456216"/>
        <dbReference type="EC" id="2.7.1.39"/>
    </reaction>
</comment>
<organism evidence="14">
    <name type="scientific">Thermodesulfobium narugense</name>
    <dbReference type="NCBI Taxonomy" id="184064"/>
    <lineage>
        <taxon>Bacteria</taxon>
        <taxon>Pseudomonadati</taxon>
        <taxon>Thermodesulfobiota</taxon>
        <taxon>Thermodesulfobiia</taxon>
        <taxon>Thermodesulfobiales</taxon>
        <taxon>Thermodesulfobiaceae</taxon>
        <taxon>Thermodesulfobium</taxon>
    </lineage>
</organism>
<evidence type="ECO:0000256" key="6">
    <source>
        <dbReference type="ARBA" id="ARBA00022679"/>
    </source>
</evidence>
<comment type="function">
    <text evidence="12">Catalyzes the ATP-dependent phosphorylation of L-homoserine to L-homoserine phosphate.</text>
</comment>
<sequence>MDKFYEKIPCSTSNLGAGYDVLGLSLKLFLELEAKIGSRGVSNLSSKLENSFLNIESKVHKILSITKPIGLNWSINSDIPIGKGLGSSASLIVGILKIVSSVHSIKLSDQELITLASSIEGHPDNVSPTILGGLTISFTDPDGNFKAVKTTIKDFPQVVVFVPDFSLKTEKARQVVPSEVKISDAIKNISQTNIILESLYSKRYDIMQYAIYDRLHENYRAHLIPGYVDVKEKIMNDGAYFASLSGAGLSIFSFVPANFDPEGPIFKWKEFGINAKYYFLDVHLG</sequence>
<evidence type="ECO:0000256" key="11">
    <source>
        <dbReference type="ARBA" id="ARBA00049375"/>
    </source>
</evidence>
<evidence type="ECO:0000256" key="3">
    <source>
        <dbReference type="ARBA" id="ARBA00012078"/>
    </source>
</evidence>
<evidence type="ECO:0000256" key="5">
    <source>
        <dbReference type="ARBA" id="ARBA00022605"/>
    </source>
</evidence>
<keyword evidence="10 12" id="KW-0067">ATP-binding</keyword>
<evidence type="ECO:0000256" key="12">
    <source>
        <dbReference type="HAMAP-Rule" id="MF_00384"/>
    </source>
</evidence>
<dbReference type="PANTHER" id="PTHR20861:SF1">
    <property type="entry name" value="HOMOSERINE KINASE"/>
    <property type="match status" value="1"/>
</dbReference>
<dbReference type="InterPro" id="IPR036554">
    <property type="entry name" value="GHMP_kinase_C_sf"/>
</dbReference>
<dbReference type="UniPathway" id="UPA00050">
    <property type="reaction ID" value="UER00064"/>
</dbReference>
<dbReference type="PANTHER" id="PTHR20861">
    <property type="entry name" value="HOMOSERINE/4-DIPHOSPHOCYTIDYL-2-C-METHYL-D-ERYTHRITOL KINASE"/>
    <property type="match status" value="1"/>
</dbReference>
<dbReference type="SUPFAM" id="SSF55060">
    <property type="entry name" value="GHMP Kinase, C-terminal domain"/>
    <property type="match status" value="1"/>
</dbReference>
<dbReference type="SUPFAM" id="SSF54211">
    <property type="entry name" value="Ribosomal protein S5 domain 2-like"/>
    <property type="match status" value="1"/>
</dbReference>
<dbReference type="EC" id="2.7.1.39" evidence="3 12"/>
<dbReference type="InterPro" id="IPR020568">
    <property type="entry name" value="Ribosomal_Su5_D2-typ_SF"/>
</dbReference>
<evidence type="ECO:0000256" key="2">
    <source>
        <dbReference type="ARBA" id="ARBA00007370"/>
    </source>
</evidence>
<comment type="subcellular location">
    <subcellularLocation>
        <location evidence="12">Cytoplasm</location>
    </subcellularLocation>
</comment>
<keyword evidence="8 12" id="KW-0547">Nucleotide-binding</keyword>
<dbReference type="InterPro" id="IPR006203">
    <property type="entry name" value="GHMP_knse_ATP-bd_CS"/>
</dbReference>
<evidence type="ECO:0000259" key="13">
    <source>
        <dbReference type="Pfam" id="PF00288"/>
    </source>
</evidence>
<name>A0A7C5KCN4_9BACT</name>
<accession>A0A7C5KCN4</accession>
<dbReference type="Pfam" id="PF00288">
    <property type="entry name" value="GHMP_kinases_N"/>
    <property type="match status" value="1"/>
</dbReference>
<dbReference type="GO" id="GO:0004413">
    <property type="term" value="F:homoserine kinase activity"/>
    <property type="evidence" value="ECO:0007669"/>
    <property type="project" value="UniProtKB-UniRule"/>
</dbReference>
<evidence type="ECO:0000256" key="1">
    <source>
        <dbReference type="ARBA" id="ARBA00005015"/>
    </source>
</evidence>
<gene>
    <name evidence="12 14" type="primary">thrB</name>
    <name evidence="14" type="ORF">ENL70_05260</name>
</gene>
<keyword evidence="9 12" id="KW-0418">Kinase</keyword>
<dbReference type="AlphaFoldDB" id="A0A7C5KCN4"/>
<feature type="domain" description="GHMP kinase N-terminal" evidence="13">
    <location>
        <begin position="67"/>
        <end position="133"/>
    </location>
</feature>
<keyword evidence="7 12" id="KW-0791">Threonine biosynthesis</keyword>
<comment type="pathway">
    <text evidence="1 12">Amino-acid biosynthesis; L-threonine biosynthesis; L-threonine from L-aspartate: step 4/5.</text>
</comment>
<comment type="caution">
    <text evidence="14">The sequence shown here is derived from an EMBL/GenBank/DDBJ whole genome shotgun (WGS) entry which is preliminary data.</text>
</comment>
<dbReference type="Gene3D" id="3.30.230.10">
    <property type="match status" value="1"/>
</dbReference>
<comment type="similarity">
    <text evidence="2 12">Belongs to the GHMP kinase family. Homoserine kinase subfamily.</text>
</comment>
<evidence type="ECO:0000256" key="4">
    <source>
        <dbReference type="ARBA" id="ARBA00017858"/>
    </source>
</evidence>
<dbReference type="PRINTS" id="PR00958">
    <property type="entry name" value="HOMSERKINASE"/>
</dbReference>
<keyword evidence="6 12" id="KW-0808">Transferase</keyword>
<proteinExistence type="inferred from homology"/>
<feature type="binding site" evidence="12">
    <location>
        <begin position="80"/>
        <end position="90"/>
    </location>
    <ligand>
        <name>ATP</name>
        <dbReference type="ChEBI" id="CHEBI:30616"/>
    </ligand>
</feature>